<keyword evidence="3" id="KW-1185">Reference proteome</keyword>
<dbReference type="Pfam" id="PF00581">
    <property type="entry name" value="Rhodanese"/>
    <property type="match status" value="1"/>
</dbReference>
<sequence>MSRQQILDLVNRWAQAEMDGDVDAYDDLLAADFAGIGPVGFTLGKQQWAARHRGALKNHHFEILEPQVRFYGDTAIVAGVQDQRTTAMGSDVSGSFRLTLVAVRRDERWLIVNIQLSGPLQSPADPPPFTRDGHAAEQGAPAGVTISRAELRSAMDAGTVTVVDGLPEPAYRRRHLPGALNLTAEDAAKSADDLLPDRSVAIVAYSTDSACTRGPDLVAELKRLGYRDVRLYAEGIEGWTRSGLPVEDDQT</sequence>
<gene>
    <name evidence="2" type="ORF">Pmi06nite_53930</name>
</gene>
<dbReference type="InterPro" id="IPR036873">
    <property type="entry name" value="Rhodanese-like_dom_sf"/>
</dbReference>
<proteinExistence type="predicted"/>
<accession>A0A8J3TTP4</accession>
<dbReference type="Proteomes" id="UP000650628">
    <property type="component" value="Unassembled WGS sequence"/>
</dbReference>
<dbReference type="RefSeq" id="WP_239114221.1">
    <property type="nucleotide sequence ID" value="NZ_BOOO01000031.1"/>
</dbReference>
<dbReference type="SUPFAM" id="SSF54427">
    <property type="entry name" value="NTF2-like"/>
    <property type="match status" value="1"/>
</dbReference>
<dbReference type="EMBL" id="BOOO01000031">
    <property type="protein sequence ID" value="GII31951.1"/>
    <property type="molecule type" value="Genomic_DNA"/>
</dbReference>
<reference evidence="2 3" key="1">
    <citation type="submission" date="2021-01" db="EMBL/GenBank/DDBJ databases">
        <title>Whole genome shotgun sequence of Planotetraspora mira NBRC 15435.</title>
        <authorList>
            <person name="Komaki H."/>
            <person name="Tamura T."/>
        </authorList>
    </citation>
    <scope>NUCLEOTIDE SEQUENCE [LARGE SCALE GENOMIC DNA]</scope>
    <source>
        <strain evidence="2 3">NBRC 15435</strain>
    </source>
</reference>
<dbReference type="Pfam" id="PF14534">
    <property type="entry name" value="DUF4440"/>
    <property type="match status" value="1"/>
</dbReference>
<dbReference type="NCBIfam" id="TIGR02246">
    <property type="entry name" value="SgcJ/EcaC family oxidoreductase"/>
    <property type="match status" value="1"/>
</dbReference>
<dbReference type="InterPro" id="IPR027843">
    <property type="entry name" value="DUF4440"/>
</dbReference>
<dbReference type="InterPro" id="IPR001763">
    <property type="entry name" value="Rhodanese-like_dom"/>
</dbReference>
<feature type="domain" description="Rhodanese" evidence="1">
    <location>
        <begin position="156"/>
        <end position="248"/>
    </location>
</feature>
<protein>
    <recommendedName>
        <fullName evidence="1">Rhodanese domain-containing protein</fullName>
    </recommendedName>
</protein>
<comment type="caution">
    <text evidence="2">The sequence shown here is derived from an EMBL/GenBank/DDBJ whole genome shotgun (WGS) entry which is preliminary data.</text>
</comment>
<dbReference type="Gene3D" id="3.10.450.50">
    <property type="match status" value="1"/>
</dbReference>
<evidence type="ECO:0000313" key="3">
    <source>
        <dbReference type="Proteomes" id="UP000650628"/>
    </source>
</evidence>
<dbReference type="PROSITE" id="PS50206">
    <property type="entry name" value="RHODANESE_3"/>
    <property type="match status" value="1"/>
</dbReference>
<name>A0A8J3TTP4_9ACTN</name>
<dbReference type="SMART" id="SM00450">
    <property type="entry name" value="RHOD"/>
    <property type="match status" value="1"/>
</dbReference>
<dbReference type="Gene3D" id="3.40.250.10">
    <property type="entry name" value="Rhodanese-like domain"/>
    <property type="match status" value="1"/>
</dbReference>
<dbReference type="InterPro" id="IPR011944">
    <property type="entry name" value="Steroid_delta5-4_isomerase"/>
</dbReference>
<evidence type="ECO:0000313" key="2">
    <source>
        <dbReference type="EMBL" id="GII31951.1"/>
    </source>
</evidence>
<dbReference type="AlphaFoldDB" id="A0A8J3TTP4"/>
<dbReference type="InterPro" id="IPR032710">
    <property type="entry name" value="NTF2-like_dom_sf"/>
</dbReference>
<evidence type="ECO:0000259" key="1">
    <source>
        <dbReference type="PROSITE" id="PS50206"/>
    </source>
</evidence>
<dbReference type="SUPFAM" id="SSF52821">
    <property type="entry name" value="Rhodanese/Cell cycle control phosphatase"/>
    <property type="match status" value="1"/>
</dbReference>
<dbReference type="CDD" id="cd00158">
    <property type="entry name" value="RHOD"/>
    <property type="match status" value="1"/>
</dbReference>
<organism evidence="2 3">
    <name type="scientific">Planotetraspora mira</name>
    <dbReference type="NCBI Taxonomy" id="58121"/>
    <lineage>
        <taxon>Bacteria</taxon>
        <taxon>Bacillati</taxon>
        <taxon>Actinomycetota</taxon>
        <taxon>Actinomycetes</taxon>
        <taxon>Streptosporangiales</taxon>
        <taxon>Streptosporangiaceae</taxon>
        <taxon>Planotetraspora</taxon>
    </lineage>
</organism>